<evidence type="ECO:0000256" key="1">
    <source>
        <dbReference type="SAM" id="MobiDB-lite"/>
    </source>
</evidence>
<dbReference type="Proteomes" id="UP000192343">
    <property type="component" value="Unassembled WGS sequence"/>
</dbReference>
<dbReference type="AlphaFoldDB" id="A0A1Y1RTM5"/>
<sequence>MKARPQRDKIQLRDGLAGPERGRAESKDMSPSATEKSEGTALPTLNEAERSRRAKRPTATEKSEGTALPVLNEAERSRRT</sequence>
<feature type="region of interest" description="Disordered" evidence="1">
    <location>
        <begin position="1"/>
        <end position="80"/>
    </location>
</feature>
<comment type="caution">
    <text evidence="2">The sequence shown here is derived from an EMBL/GenBank/DDBJ whole genome shotgun (WGS) entry which is preliminary data.</text>
</comment>
<accession>A0A1Y1RTM5</accession>
<organism evidence="2 3">
    <name type="scientific">Marispirochaeta aestuarii</name>
    <dbReference type="NCBI Taxonomy" id="1963862"/>
    <lineage>
        <taxon>Bacteria</taxon>
        <taxon>Pseudomonadati</taxon>
        <taxon>Spirochaetota</taxon>
        <taxon>Spirochaetia</taxon>
        <taxon>Spirochaetales</taxon>
        <taxon>Spirochaetaceae</taxon>
        <taxon>Marispirochaeta</taxon>
    </lineage>
</organism>
<reference evidence="2 3" key="1">
    <citation type="submission" date="2017-03" db="EMBL/GenBank/DDBJ databases">
        <title>Draft Genome sequence of Marispirochaeta sp. strain JC444.</title>
        <authorList>
            <person name="Shivani Y."/>
            <person name="Subhash Y."/>
            <person name="Sasikala C."/>
            <person name="Ramana C."/>
        </authorList>
    </citation>
    <scope>NUCLEOTIDE SEQUENCE [LARGE SCALE GENOMIC DNA]</scope>
    <source>
        <strain evidence="2 3">JC444</strain>
    </source>
</reference>
<keyword evidence="3" id="KW-1185">Reference proteome</keyword>
<name>A0A1Y1RTM5_9SPIO</name>
<protein>
    <submittedName>
        <fullName evidence="2">Uncharacterized protein</fullName>
    </submittedName>
</protein>
<feature type="compositionally biased region" description="Basic and acidic residues" evidence="1">
    <location>
        <begin position="1"/>
        <end position="12"/>
    </location>
</feature>
<dbReference type="STRING" id="1963862.B4O97_17460"/>
<proteinExistence type="predicted"/>
<dbReference type="EMBL" id="MWQY01000027">
    <property type="protein sequence ID" value="ORC31108.1"/>
    <property type="molecule type" value="Genomic_DNA"/>
</dbReference>
<evidence type="ECO:0000313" key="3">
    <source>
        <dbReference type="Proteomes" id="UP000192343"/>
    </source>
</evidence>
<gene>
    <name evidence="2" type="ORF">B4O97_17460</name>
</gene>
<evidence type="ECO:0000313" key="2">
    <source>
        <dbReference type="EMBL" id="ORC31108.1"/>
    </source>
</evidence>